<dbReference type="SUPFAM" id="SSF53756">
    <property type="entry name" value="UDP-Glycosyltransferase/glycogen phosphorylase"/>
    <property type="match status" value="1"/>
</dbReference>
<dbReference type="InterPro" id="IPR028098">
    <property type="entry name" value="Glyco_trans_4-like_N"/>
</dbReference>
<evidence type="ECO:0000259" key="2">
    <source>
        <dbReference type="Pfam" id="PF13439"/>
    </source>
</evidence>
<proteinExistence type="predicted"/>
<protein>
    <submittedName>
        <fullName evidence="3">Glycosyl transferase group 1</fullName>
    </submittedName>
</protein>
<dbReference type="RefSeq" id="WP_008171897.1">
    <property type="nucleotide sequence ID" value="NZ_AGTR01000027.1"/>
</dbReference>
<dbReference type="Pfam" id="PF13439">
    <property type="entry name" value="Glyco_transf_4"/>
    <property type="match status" value="1"/>
</dbReference>
<dbReference type="AlphaFoldDB" id="G6YRL0"/>
<dbReference type="GO" id="GO:1901135">
    <property type="term" value="P:carbohydrate derivative metabolic process"/>
    <property type="evidence" value="ECO:0007669"/>
    <property type="project" value="UniProtKB-ARBA"/>
</dbReference>
<dbReference type="PATRIC" id="fig|1094979.3.peg.1440"/>
<organism evidence="3 4">
    <name type="scientific">Marinobacter manganoxydans MnI7-9</name>
    <dbReference type="NCBI Taxonomy" id="1094979"/>
    <lineage>
        <taxon>Bacteria</taxon>
        <taxon>Pseudomonadati</taxon>
        <taxon>Pseudomonadota</taxon>
        <taxon>Gammaproteobacteria</taxon>
        <taxon>Pseudomonadales</taxon>
        <taxon>Marinobacteraceae</taxon>
        <taxon>Marinobacter</taxon>
    </lineage>
</organism>
<evidence type="ECO:0000313" key="3">
    <source>
        <dbReference type="EMBL" id="EHJ05141.1"/>
    </source>
</evidence>
<feature type="domain" description="Glycosyl transferase family 1" evidence="1">
    <location>
        <begin position="178"/>
        <end position="343"/>
    </location>
</feature>
<sequence length="370" mass="41711">MNILYVHNVGKIGGAERVTLDIIRGLDGRSHQAFLVTPEEGPFLDAARELGARASSLEIQQPDAKKPIQTIKGYRRWLKFLRENQIDLIHTGDLFVTRTLVQPSKKLAIPLVCHVHFPIETSALKWIFKTPPYKCHFVYCSHELKEAVSQRVETAFKASSHQVIHNGVDVDIFKPFSSPKRILPTDKTNIGIVANLQERKGHLDLIEAIAILYPDCPDIRVHIIGGDLFGESRESLLKARIAELGLHDMFVFHGQVDNVRDYLNELDILVCASHEEAFPISILEAMAFSLPLASTSVNGIPEAVKHNKNGLLFRAHDPNAMADAIKFLVENPNRRRILGQEAHHDVSRNFSLTRFSDEFRELYGKLEAIK</sequence>
<dbReference type="GO" id="GO:0016757">
    <property type="term" value="F:glycosyltransferase activity"/>
    <property type="evidence" value="ECO:0007669"/>
    <property type="project" value="InterPro"/>
</dbReference>
<dbReference type="PANTHER" id="PTHR12526">
    <property type="entry name" value="GLYCOSYLTRANSFERASE"/>
    <property type="match status" value="1"/>
</dbReference>
<dbReference type="InterPro" id="IPR001296">
    <property type="entry name" value="Glyco_trans_1"/>
</dbReference>
<reference evidence="3 4" key="1">
    <citation type="journal article" date="2012" name="J. Bacteriol.">
        <title>Genome sequence of deep-sea manganese-oxidizing bacterium Marinobacter manganoxydans MnI7-9.</title>
        <authorList>
            <person name="Wang H."/>
            <person name="Li H."/>
            <person name="Shao Z."/>
            <person name="Liao S."/>
            <person name="Johnstone L."/>
            <person name="Rensing C."/>
            <person name="Wang G."/>
        </authorList>
    </citation>
    <scope>NUCLEOTIDE SEQUENCE [LARGE SCALE GENOMIC DNA]</scope>
    <source>
        <strain evidence="3 4">MnI7-9</strain>
    </source>
</reference>
<keyword evidence="4" id="KW-1185">Reference proteome</keyword>
<gene>
    <name evidence="3" type="ORF">KYE_07437</name>
</gene>
<feature type="domain" description="Glycosyltransferase subfamily 4-like N-terminal" evidence="2">
    <location>
        <begin position="12"/>
        <end position="171"/>
    </location>
</feature>
<dbReference type="CDD" id="cd03801">
    <property type="entry name" value="GT4_PimA-like"/>
    <property type="match status" value="1"/>
</dbReference>
<dbReference type="Gene3D" id="3.40.50.2000">
    <property type="entry name" value="Glycogen Phosphorylase B"/>
    <property type="match status" value="2"/>
</dbReference>
<keyword evidence="3" id="KW-0808">Transferase</keyword>
<accession>G6YRL0</accession>
<name>G6YRL0_9GAMM</name>
<evidence type="ECO:0000313" key="4">
    <source>
        <dbReference type="Proteomes" id="UP000003208"/>
    </source>
</evidence>
<dbReference type="Pfam" id="PF00534">
    <property type="entry name" value="Glycos_transf_1"/>
    <property type="match status" value="1"/>
</dbReference>
<evidence type="ECO:0000259" key="1">
    <source>
        <dbReference type="Pfam" id="PF00534"/>
    </source>
</evidence>
<dbReference type="PANTHER" id="PTHR12526:SF630">
    <property type="entry name" value="GLYCOSYLTRANSFERASE"/>
    <property type="match status" value="1"/>
</dbReference>
<dbReference type="Proteomes" id="UP000003208">
    <property type="component" value="Unassembled WGS sequence"/>
</dbReference>
<dbReference type="EMBL" id="AGTR01000027">
    <property type="protein sequence ID" value="EHJ05141.1"/>
    <property type="molecule type" value="Genomic_DNA"/>
</dbReference>